<dbReference type="RefSeq" id="WP_264890728.1">
    <property type="nucleotide sequence ID" value="NZ_AP026830.1"/>
</dbReference>
<dbReference type="Gene3D" id="1.20.5.3310">
    <property type="match status" value="1"/>
</dbReference>
<keyword evidence="2" id="KW-0813">Transport</keyword>
<sequence>MHVYLILDGQTGLLIFLFLLILIAWKPEALPRIARELGRWYNWARRSMEDFMREVNEPINETKVSINNATLDIKKTINEAIDPDLLRIAKALNINTQGRSRQEVIDEIMKKLSSNDK</sequence>
<name>A0ABN6SVP0_9CREN</name>
<keyword evidence="3 8" id="KW-0812">Transmembrane</keyword>
<keyword evidence="4" id="KW-0653">Protein transport</keyword>
<evidence type="ECO:0000256" key="4">
    <source>
        <dbReference type="ARBA" id="ARBA00022927"/>
    </source>
</evidence>
<dbReference type="Proteomes" id="UP001060771">
    <property type="component" value="Chromosome"/>
</dbReference>
<dbReference type="EMBL" id="AP026830">
    <property type="protein sequence ID" value="BDR93106.1"/>
    <property type="molecule type" value="Genomic_DNA"/>
</dbReference>
<comment type="subcellular location">
    <subcellularLocation>
        <location evidence="1">Membrane</location>
        <topology evidence="1">Single-pass membrane protein</topology>
    </subcellularLocation>
</comment>
<gene>
    <name evidence="9" type="ORF">Vsou_21990</name>
</gene>
<evidence type="ECO:0000256" key="6">
    <source>
        <dbReference type="ARBA" id="ARBA00023010"/>
    </source>
</evidence>
<evidence type="ECO:0000256" key="7">
    <source>
        <dbReference type="ARBA" id="ARBA00023136"/>
    </source>
</evidence>
<accession>A0ABN6SVP0</accession>
<evidence type="ECO:0000256" key="2">
    <source>
        <dbReference type="ARBA" id="ARBA00022448"/>
    </source>
</evidence>
<keyword evidence="10" id="KW-1185">Reference proteome</keyword>
<evidence type="ECO:0000313" key="10">
    <source>
        <dbReference type="Proteomes" id="UP001060771"/>
    </source>
</evidence>
<feature type="transmembrane region" description="Helical" evidence="8">
    <location>
        <begin position="6"/>
        <end position="25"/>
    </location>
</feature>
<evidence type="ECO:0000313" key="9">
    <source>
        <dbReference type="EMBL" id="BDR93106.1"/>
    </source>
</evidence>
<dbReference type="InterPro" id="IPR003369">
    <property type="entry name" value="TatA/B/E"/>
</dbReference>
<keyword evidence="6" id="KW-0811">Translocation</keyword>
<keyword evidence="5 8" id="KW-1133">Transmembrane helix</keyword>
<protein>
    <submittedName>
        <fullName evidence="9">Uncharacterized protein</fullName>
    </submittedName>
</protein>
<evidence type="ECO:0000256" key="1">
    <source>
        <dbReference type="ARBA" id="ARBA00004167"/>
    </source>
</evidence>
<dbReference type="GeneID" id="76207741"/>
<dbReference type="Pfam" id="PF02416">
    <property type="entry name" value="TatA_B_E"/>
    <property type="match status" value="1"/>
</dbReference>
<evidence type="ECO:0000256" key="3">
    <source>
        <dbReference type="ARBA" id="ARBA00022692"/>
    </source>
</evidence>
<organism evidence="9 10">
    <name type="scientific">Vulcanisaeta souniana JCM 11219</name>
    <dbReference type="NCBI Taxonomy" id="1293586"/>
    <lineage>
        <taxon>Archaea</taxon>
        <taxon>Thermoproteota</taxon>
        <taxon>Thermoprotei</taxon>
        <taxon>Thermoproteales</taxon>
        <taxon>Thermoproteaceae</taxon>
        <taxon>Vulcanisaeta</taxon>
    </lineage>
</organism>
<keyword evidence="7 8" id="KW-0472">Membrane</keyword>
<reference evidence="10" key="1">
    <citation type="submission" date="2022-09" db="EMBL/GenBank/DDBJ databases">
        <title>Complete genome sequence of Vulcanisaeta souniana.</title>
        <authorList>
            <person name="Kato S."/>
            <person name="Itoh T."/>
            <person name="Ohkuma M."/>
        </authorList>
    </citation>
    <scope>NUCLEOTIDE SEQUENCE [LARGE SCALE GENOMIC DNA]</scope>
    <source>
        <strain evidence="10">JCM 11219</strain>
    </source>
</reference>
<evidence type="ECO:0000256" key="5">
    <source>
        <dbReference type="ARBA" id="ARBA00022989"/>
    </source>
</evidence>
<proteinExistence type="predicted"/>
<evidence type="ECO:0000256" key="8">
    <source>
        <dbReference type="SAM" id="Phobius"/>
    </source>
</evidence>